<dbReference type="AlphaFoldDB" id="A0A4S4ALR2"/>
<reference evidence="1 2" key="1">
    <citation type="submission" date="2019-04" db="EMBL/GenBank/DDBJ databases">
        <title>Azoarcus rhizosphaerae sp. nov. isolated from rhizosphere of Ficus religiosa.</title>
        <authorList>
            <person name="Lin S.-Y."/>
            <person name="Hameed A."/>
            <person name="Hsu Y.-H."/>
            <person name="Young C.-C."/>
        </authorList>
    </citation>
    <scope>NUCLEOTIDE SEQUENCE [LARGE SCALE GENOMIC DNA]</scope>
    <source>
        <strain evidence="1 2">CC-YHH848</strain>
    </source>
</reference>
<dbReference type="Gene3D" id="3.30.870.10">
    <property type="entry name" value="Endonuclease Chain A"/>
    <property type="match status" value="1"/>
</dbReference>
<dbReference type="Proteomes" id="UP000307956">
    <property type="component" value="Unassembled WGS sequence"/>
</dbReference>
<protein>
    <submittedName>
        <fullName evidence="1">Uncharacterized protein</fullName>
    </submittedName>
</protein>
<name>A0A4S4ALR2_9RHOO</name>
<keyword evidence="2" id="KW-1185">Reference proteome</keyword>
<accession>A0A4S4ALR2</accession>
<sequence length="303" mass="34039">MGLYVCDTFLADLRNHGDNGFAKRALSKILASNGGFRLADDDHRYNGIDDAWIRVISRGNTAWRAIYIRRGDDIFLYRVGEHSIEDNLSAPSANLEFRPLQSAIEEVRAGATAWQAAPLPSDHFGNRFLQNNRGRLLRSFMLGRRLIPHKEIVIISPTLSFAVMSRTHRLGMVLDDLMAEGTTVTLITRPPTTKDELQPFVDLETRGFKLSFHERLHAKLYLFEVTEDASSCVGGQTASNVAMLGSANLTEEGMGFVDPSQEELCYELPDVAYDHALEFALQIVQDSDDLRIIRDKVIKGNRR</sequence>
<proteinExistence type="predicted"/>
<dbReference type="OrthoDB" id="129742at2"/>
<organism evidence="1 2">
    <name type="scientific">Pseudothauera rhizosphaerae</name>
    <dbReference type="NCBI Taxonomy" id="2565932"/>
    <lineage>
        <taxon>Bacteria</taxon>
        <taxon>Pseudomonadati</taxon>
        <taxon>Pseudomonadota</taxon>
        <taxon>Betaproteobacteria</taxon>
        <taxon>Rhodocyclales</taxon>
        <taxon>Zoogloeaceae</taxon>
        <taxon>Pseudothauera</taxon>
    </lineage>
</organism>
<evidence type="ECO:0000313" key="2">
    <source>
        <dbReference type="Proteomes" id="UP000307956"/>
    </source>
</evidence>
<dbReference type="RefSeq" id="WP_136385683.1">
    <property type="nucleotide sequence ID" value="NZ_SSOD01000011.1"/>
</dbReference>
<comment type="caution">
    <text evidence="1">The sequence shown here is derived from an EMBL/GenBank/DDBJ whole genome shotgun (WGS) entry which is preliminary data.</text>
</comment>
<evidence type="ECO:0000313" key="1">
    <source>
        <dbReference type="EMBL" id="THF60382.1"/>
    </source>
</evidence>
<gene>
    <name evidence="1" type="ORF">E6O51_14365</name>
</gene>
<dbReference type="EMBL" id="SSOD01000011">
    <property type="protein sequence ID" value="THF60382.1"/>
    <property type="molecule type" value="Genomic_DNA"/>
</dbReference>